<dbReference type="Pfam" id="PF00578">
    <property type="entry name" value="AhpC-TSA"/>
    <property type="match status" value="1"/>
</dbReference>
<dbReference type="EMBL" id="JBBUTG010000021">
    <property type="protein sequence ID" value="MEK8033773.1"/>
    <property type="molecule type" value="Genomic_DNA"/>
</dbReference>
<dbReference type="SUPFAM" id="SSF52833">
    <property type="entry name" value="Thioredoxin-like"/>
    <property type="match status" value="1"/>
</dbReference>
<dbReference type="CDD" id="cd02970">
    <property type="entry name" value="PRX_like2"/>
    <property type="match status" value="1"/>
</dbReference>
<dbReference type="Proteomes" id="UP001371218">
    <property type="component" value="Unassembled WGS sequence"/>
</dbReference>
<name>A0ABU9BUX2_9BURK</name>
<keyword evidence="3" id="KW-1185">Reference proteome</keyword>
<dbReference type="PANTHER" id="PTHR42852:SF13">
    <property type="entry name" value="PROTEIN DIPZ"/>
    <property type="match status" value="1"/>
</dbReference>
<dbReference type="InterPro" id="IPR013766">
    <property type="entry name" value="Thioredoxin_domain"/>
</dbReference>
<dbReference type="InterPro" id="IPR050553">
    <property type="entry name" value="Thioredoxin_ResA/DsbE_sf"/>
</dbReference>
<sequence length="194" mass="21094">MSKSHPTPNRLEPGQSAPDFEIHALDGRPLRLSACRGRPVLLSFFRYASCPMCNLRVRDLIAAHERFTARGLVHWAVFESTPENIARYVGRQAPPFALVPDATGRLYRLYGVERSLLGTVAPSVIRHAAQAMGQGMLPGRVDGKTDRMPADFLIDAHGQVSRAFYAATADAHLPLAEIDAWLSDQPAAPAGLAA</sequence>
<proteinExistence type="predicted"/>
<evidence type="ECO:0000259" key="1">
    <source>
        <dbReference type="PROSITE" id="PS51352"/>
    </source>
</evidence>
<dbReference type="PANTHER" id="PTHR42852">
    <property type="entry name" value="THIOL:DISULFIDE INTERCHANGE PROTEIN DSBE"/>
    <property type="match status" value="1"/>
</dbReference>
<organism evidence="2 3">
    <name type="scientific">Ideonella lacteola</name>
    <dbReference type="NCBI Taxonomy" id="2984193"/>
    <lineage>
        <taxon>Bacteria</taxon>
        <taxon>Pseudomonadati</taxon>
        <taxon>Pseudomonadota</taxon>
        <taxon>Betaproteobacteria</taxon>
        <taxon>Burkholderiales</taxon>
        <taxon>Sphaerotilaceae</taxon>
        <taxon>Ideonella</taxon>
    </lineage>
</organism>
<feature type="domain" description="Thioredoxin" evidence="1">
    <location>
        <begin position="11"/>
        <end position="187"/>
    </location>
</feature>
<evidence type="ECO:0000313" key="2">
    <source>
        <dbReference type="EMBL" id="MEK8033773.1"/>
    </source>
</evidence>
<evidence type="ECO:0000313" key="3">
    <source>
        <dbReference type="Proteomes" id="UP001371218"/>
    </source>
</evidence>
<accession>A0ABU9BUX2</accession>
<gene>
    <name evidence="2" type="ORF">AACH06_23365</name>
</gene>
<reference evidence="2 3" key="1">
    <citation type="submission" date="2024-04" db="EMBL/GenBank/DDBJ databases">
        <title>Novel species of the genus Ideonella isolated from streams.</title>
        <authorList>
            <person name="Lu H."/>
        </authorList>
    </citation>
    <scope>NUCLEOTIDE SEQUENCE [LARGE SCALE GENOMIC DNA]</scope>
    <source>
        <strain evidence="2 3">DXS29W</strain>
    </source>
</reference>
<protein>
    <submittedName>
        <fullName evidence="2">Peroxiredoxin-like family protein</fullName>
    </submittedName>
</protein>
<comment type="caution">
    <text evidence="2">The sequence shown here is derived from an EMBL/GenBank/DDBJ whole genome shotgun (WGS) entry which is preliminary data.</text>
</comment>
<dbReference type="InterPro" id="IPR036249">
    <property type="entry name" value="Thioredoxin-like_sf"/>
</dbReference>
<dbReference type="InterPro" id="IPR000866">
    <property type="entry name" value="AhpC/TSA"/>
</dbReference>
<dbReference type="RefSeq" id="WP_341428197.1">
    <property type="nucleotide sequence ID" value="NZ_JBBUTG010000021.1"/>
</dbReference>
<dbReference type="Gene3D" id="3.40.30.10">
    <property type="entry name" value="Glutaredoxin"/>
    <property type="match status" value="1"/>
</dbReference>
<dbReference type="PROSITE" id="PS51352">
    <property type="entry name" value="THIOREDOXIN_2"/>
    <property type="match status" value="1"/>
</dbReference>